<keyword evidence="2" id="KW-0378">Hydrolase</keyword>
<dbReference type="CDD" id="cd06127">
    <property type="entry name" value="DEDDh"/>
    <property type="match status" value="1"/>
</dbReference>
<feature type="domain" description="Exonuclease" evidence="1">
    <location>
        <begin position="41"/>
        <end position="206"/>
    </location>
</feature>
<dbReference type="Proteomes" id="UP001597294">
    <property type="component" value="Unassembled WGS sequence"/>
</dbReference>
<dbReference type="SUPFAM" id="SSF53098">
    <property type="entry name" value="Ribonuclease H-like"/>
    <property type="match status" value="1"/>
</dbReference>
<dbReference type="RefSeq" id="WP_380254039.1">
    <property type="nucleotide sequence ID" value="NZ_JBHUII010000011.1"/>
</dbReference>
<protein>
    <submittedName>
        <fullName evidence="2">3'-5' exonuclease</fullName>
    </submittedName>
</protein>
<evidence type="ECO:0000313" key="2">
    <source>
        <dbReference type="EMBL" id="MFD2207428.1"/>
    </source>
</evidence>
<gene>
    <name evidence="2" type="ORF">ACFSKO_17535</name>
</gene>
<dbReference type="InterPro" id="IPR012337">
    <property type="entry name" value="RNaseH-like_sf"/>
</dbReference>
<keyword evidence="3" id="KW-1185">Reference proteome</keyword>
<sequence length="297" mass="34305">MYRYNQLAQELDATEDFRVLQRLQIKNVYQAIEDDTVSIRKGLYIDVETTGLNHDQDEVIELAMIPFRFTRHGQILDLEPAFDQLQEPSKPISTEITELTGITNEMVKGQKIAGEVVTQMVSQVDLVIAHNANFDRKFVEIKWPIFEKKSWGCSQKDIPWSREGIAGSKLEYIAVHYGFFYDAHRAETDCRAGLEILSRDLPRSDKSALRALLENARKPVYRICAEQAPFQSKDILKARGYRWNDGANGQPKAWYIDCSEDEHEAELEYLKADIYQNSTSFIPVKRITAFERFSNRI</sequence>
<dbReference type="InterPro" id="IPR036397">
    <property type="entry name" value="RNaseH_sf"/>
</dbReference>
<dbReference type="PANTHER" id="PTHR30231">
    <property type="entry name" value="DNA POLYMERASE III SUBUNIT EPSILON"/>
    <property type="match status" value="1"/>
</dbReference>
<dbReference type="GO" id="GO:0004527">
    <property type="term" value="F:exonuclease activity"/>
    <property type="evidence" value="ECO:0007669"/>
    <property type="project" value="UniProtKB-KW"/>
</dbReference>
<comment type="caution">
    <text evidence="2">The sequence shown here is derived from an EMBL/GenBank/DDBJ whole genome shotgun (WGS) entry which is preliminary data.</text>
</comment>
<dbReference type="SMART" id="SM00479">
    <property type="entry name" value="EXOIII"/>
    <property type="match status" value="1"/>
</dbReference>
<dbReference type="InterPro" id="IPR013520">
    <property type="entry name" value="Ribonucl_H"/>
</dbReference>
<keyword evidence="2" id="KW-0540">Nuclease</keyword>
<reference evidence="3" key="1">
    <citation type="journal article" date="2019" name="Int. J. Syst. Evol. Microbiol.">
        <title>The Global Catalogue of Microorganisms (GCM) 10K type strain sequencing project: providing services to taxonomists for standard genome sequencing and annotation.</title>
        <authorList>
            <consortium name="The Broad Institute Genomics Platform"/>
            <consortium name="The Broad Institute Genome Sequencing Center for Infectious Disease"/>
            <person name="Wu L."/>
            <person name="Ma J."/>
        </authorList>
    </citation>
    <scope>NUCLEOTIDE SEQUENCE [LARGE SCALE GENOMIC DNA]</scope>
    <source>
        <strain evidence="3">CGMCC 4.7192</strain>
    </source>
</reference>
<organism evidence="2 3">
    <name type="scientific">Kiloniella antarctica</name>
    <dbReference type="NCBI Taxonomy" id="1550907"/>
    <lineage>
        <taxon>Bacteria</taxon>
        <taxon>Pseudomonadati</taxon>
        <taxon>Pseudomonadota</taxon>
        <taxon>Alphaproteobacteria</taxon>
        <taxon>Rhodospirillales</taxon>
        <taxon>Kiloniellaceae</taxon>
        <taxon>Kiloniella</taxon>
    </lineage>
</organism>
<proteinExistence type="predicted"/>
<dbReference type="PANTHER" id="PTHR30231:SF37">
    <property type="entry name" value="EXODEOXYRIBONUCLEASE 10"/>
    <property type="match status" value="1"/>
</dbReference>
<keyword evidence="2" id="KW-0269">Exonuclease</keyword>
<name>A0ABW5BMR5_9PROT</name>
<dbReference type="NCBIfam" id="NF006615">
    <property type="entry name" value="PRK09182.1"/>
    <property type="match status" value="1"/>
</dbReference>
<dbReference type="EMBL" id="JBHUII010000011">
    <property type="protein sequence ID" value="MFD2207428.1"/>
    <property type="molecule type" value="Genomic_DNA"/>
</dbReference>
<evidence type="ECO:0000259" key="1">
    <source>
        <dbReference type="SMART" id="SM00479"/>
    </source>
</evidence>
<dbReference type="Gene3D" id="3.30.420.10">
    <property type="entry name" value="Ribonuclease H-like superfamily/Ribonuclease H"/>
    <property type="match status" value="1"/>
</dbReference>
<dbReference type="Pfam" id="PF00929">
    <property type="entry name" value="RNase_T"/>
    <property type="match status" value="1"/>
</dbReference>
<accession>A0ABW5BMR5</accession>
<evidence type="ECO:0000313" key="3">
    <source>
        <dbReference type="Proteomes" id="UP001597294"/>
    </source>
</evidence>